<dbReference type="Proteomes" id="UP000190890">
    <property type="component" value="Unassembled WGS sequence"/>
</dbReference>
<sequence length="126" mass="14591">MLNNIANKMLSKDFLLNVDMLECIRRGSSKIFWASDEGVLLIDVPSQIYMLSANTEITKNLINKLPNNLNLIVTHDKFSFDLLRQKFNFSETMICYNTVYTKQTPIKILNSSIEIKHLTLEHKNII</sequence>
<protein>
    <submittedName>
        <fullName evidence="1">Uncharacterized protein</fullName>
    </submittedName>
</protein>
<gene>
    <name evidence="1" type="ORF">CLPUN_28770</name>
</gene>
<evidence type="ECO:0000313" key="2">
    <source>
        <dbReference type="Proteomes" id="UP000190890"/>
    </source>
</evidence>
<name>A0A1S8TEH4_9CLOT</name>
<dbReference type="EMBL" id="LZZM01000178">
    <property type="protein sequence ID" value="OOM76029.1"/>
    <property type="molecule type" value="Genomic_DNA"/>
</dbReference>
<dbReference type="RefSeq" id="WP_242954141.1">
    <property type="nucleotide sequence ID" value="NZ_LZZM01000178.1"/>
</dbReference>
<dbReference type="AlphaFoldDB" id="A0A1S8TEH4"/>
<dbReference type="STRING" id="29367.CLPUN_28770"/>
<organism evidence="1 2">
    <name type="scientific">Clostridium puniceum</name>
    <dbReference type="NCBI Taxonomy" id="29367"/>
    <lineage>
        <taxon>Bacteria</taxon>
        <taxon>Bacillati</taxon>
        <taxon>Bacillota</taxon>
        <taxon>Clostridia</taxon>
        <taxon>Eubacteriales</taxon>
        <taxon>Clostridiaceae</taxon>
        <taxon>Clostridium</taxon>
    </lineage>
</organism>
<evidence type="ECO:0000313" key="1">
    <source>
        <dbReference type="EMBL" id="OOM76029.1"/>
    </source>
</evidence>
<comment type="caution">
    <text evidence="1">The sequence shown here is derived from an EMBL/GenBank/DDBJ whole genome shotgun (WGS) entry which is preliminary data.</text>
</comment>
<keyword evidence="2" id="KW-1185">Reference proteome</keyword>
<proteinExistence type="predicted"/>
<reference evidence="1 2" key="1">
    <citation type="submission" date="2016-05" db="EMBL/GenBank/DDBJ databases">
        <title>Microbial solvent formation.</title>
        <authorList>
            <person name="Poehlein A."/>
            <person name="Montoya Solano J.D."/>
            <person name="Flitsch S."/>
            <person name="Krabben P."/>
            <person name="Duerre P."/>
            <person name="Daniel R."/>
        </authorList>
    </citation>
    <scope>NUCLEOTIDE SEQUENCE [LARGE SCALE GENOMIC DNA]</scope>
    <source>
        <strain evidence="1 2">DSM 2619</strain>
    </source>
</reference>
<accession>A0A1S8TEH4</accession>